<dbReference type="Proteomes" id="UP001500236">
    <property type="component" value="Unassembled WGS sequence"/>
</dbReference>
<dbReference type="SUPFAM" id="SSF53850">
    <property type="entry name" value="Periplasmic binding protein-like II"/>
    <property type="match status" value="1"/>
</dbReference>
<sequence length="452" mass="49131">MRRAHSSRAARRGVGLGLAALAATSATGCGIALGEDTVALDYWLWDANQLLPYQHCVDAFEEENPDIEVRISQYGFDDYWMKLTAGFVAGTAPDVFTDHLSRYPEYVQRELLLDLDALEATAAVDAEEFHDGLADLWVGEDGGWYGMPKDFDTVAIFYNEQMLADAGLTPADLEDLDWNPDDGGSFEEIVARLTVDSDGNRGDEEDFDPDDVAVYGLASQGSGGTSGQTMWSWTAGSTGWRFTDADVWGQEYNFDDPRLHDSLEWLFGFVDKGYLASYEEVGGDANAQQQLGSEQAAMSTDGSWMLNSYTRLDGVDVGIARLPAGPAGHPVSMYNGLADSISADTDHPEEAARFVAFLGSETCQNIVGDAAVVLPARPESTERAIEAFGERGIDVAPFTDLVEAGHTMFYPVTDQFGSIDALMTPAMDEIYIGGRDAETLADLNERVNAMLE</sequence>
<keyword evidence="6" id="KW-1185">Reference proteome</keyword>
<dbReference type="RefSeq" id="WP_311024871.1">
    <property type="nucleotide sequence ID" value="NZ_BAAAVT010000012.1"/>
</dbReference>
<protein>
    <submittedName>
        <fullName evidence="5">Sugar ABC transporter substrate-binding protein</fullName>
    </submittedName>
</protein>
<proteinExistence type="inferred from homology"/>
<evidence type="ECO:0000256" key="4">
    <source>
        <dbReference type="ARBA" id="ARBA00022729"/>
    </source>
</evidence>
<evidence type="ECO:0000313" key="5">
    <source>
        <dbReference type="EMBL" id="GAA3067296.1"/>
    </source>
</evidence>
<dbReference type="InterPro" id="IPR050490">
    <property type="entry name" value="Bact_solute-bd_prot1"/>
</dbReference>
<dbReference type="PROSITE" id="PS51257">
    <property type="entry name" value="PROKAR_LIPOPROTEIN"/>
    <property type="match status" value="1"/>
</dbReference>
<evidence type="ECO:0000256" key="2">
    <source>
        <dbReference type="ARBA" id="ARBA00008520"/>
    </source>
</evidence>
<gene>
    <name evidence="5" type="ORF">GCM10010529_20060</name>
</gene>
<comment type="caution">
    <text evidence="5">The sequence shown here is derived from an EMBL/GenBank/DDBJ whole genome shotgun (WGS) entry which is preliminary data.</text>
</comment>
<dbReference type="InterPro" id="IPR006059">
    <property type="entry name" value="SBP"/>
</dbReference>
<dbReference type="Gene3D" id="3.40.190.10">
    <property type="entry name" value="Periplasmic binding protein-like II"/>
    <property type="match status" value="1"/>
</dbReference>
<comment type="subcellular location">
    <subcellularLocation>
        <location evidence="1">Cell envelope</location>
    </subcellularLocation>
</comment>
<evidence type="ECO:0000256" key="1">
    <source>
        <dbReference type="ARBA" id="ARBA00004196"/>
    </source>
</evidence>
<dbReference type="Pfam" id="PF13416">
    <property type="entry name" value="SBP_bac_8"/>
    <property type="match status" value="1"/>
</dbReference>
<name>A0ABP6LZ08_9MICC</name>
<evidence type="ECO:0000313" key="6">
    <source>
        <dbReference type="Proteomes" id="UP001500236"/>
    </source>
</evidence>
<dbReference type="EMBL" id="BAAAVT010000012">
    <property type="protein sequence ID" value="GAA3067296.1"/>
    <property type="molecule type" value="Genomic_DNA"/>
</dbReference>
<comment type="similarity">
    <text evidence="2">Belongs to the bacterial solute-binding protein 1 family.</text>
</comment>
<dbReference type="PANTHER" id="PTHR43649">
    <property type="entry name" value="ARABINOSE-BINDING PROTEIN-RELATED"/>
    <property type="match status" value="1"/>
</dbReference>
<reference evidence="6" key="1">
    <citation type="journal article" date="2019" name="Int. J. Syst. Evol. Microbiol.">
        <title>The Global Catalogue of Microorganisms (GCM) 10K type strain sequencing project: providing services to taxonomists for standard genome sequencing and annotation.</title>
        <authorList>
            <consortium name="The Broad Institute Genomics Platform"/>
            <consortium name="The Broad Institute Genome Sequencing Center for Infectious Disease"/>
            <person name="Wu L."/>
            <person name="Ma J."/>
        </authorList>
    </citation>
    <scope>NUCLEOTIDE SEQUENCE [LARGE SCALE GENOMIC DNA]</scope>
    <source>
        <strain evidence="6">JCM 14309</strain>
    </source>
</reference>
<accession>A0ABP6LZ08</accession>
<evidence type="ECO:0000256" key="3">
    <source>
        <dbReference type="ARBA" id="ARBA00022448"/>
    </source>
</evidence>
<keyword evidence="3" id="KW-0813">Transport</keyword>
<dbReference type="PANTHER" id="PTHR43649:SF31">
    <property type="entry name" value="SN-GLYCEROL-3-PHOSPHATE-BINDING PERIPLASMIC PROTEIN UGPB"/>
    <property type="match status" value="1"/>
</dbReference>
<organism evidence="5 6">
    <name type="scientific">Nesterenkonia aethiopica</name>
    <dbReference type="NCBI Taxonomy" id="269144"/>
    <lineage>
        <taxon>Bacteria</taxon>
        <taxon>Bacillati</taxon>
        <taxon>Actinomycetota</taxon>
        <taxon>Actinomycetes</taxon>
        <taxon>Micrococcales</taxon>
        <taxon>Micrococcaceae</taxon>
        <taxon>Nesterenkonia</taxon>
    </lineage>
</organism>
<keyword evidence="4" id="KW-0732">Signal</keyword>
<dbReference type="CDD" id="cd13585">
    <property type="entry name" value="PBP2_TMBP_like"/>
    <property type="match status" value="1"/>
</dbReference>